<dbReference type="EMBL" id="QXFX01000501">
    <property type="protein sequence ID" value="KAE9113366.1"/>
    <property type="molecule type" value="Genomic_DNA"/>
</dbReference>
<reference evidence="2 3" key="1">
    <citation type="submission" date="2018-09" db="EMBL/GenBank/DDBJ databases">
        <title>Genomic investigation of the strawberry pathogen Phytophthora fragariae indicates pathogenicity is determined by transcriptional variation in three key races.</title>
        <authorList>
            <person name="Adams T.M."/>
            <person name="Armitage A.D."/>
            <person name="Sobczyk M.K."/>
            <person name="Bates H.J."/>
            <person name="Dunwell J.M."/>
            <person name="Nellist C.F."/>
            <person name="Harrison R.J."/>
        </authorList>
    </citation>
    <scope>NUCLEOTIDE SEQUENCE [LARGE SCALE GENOMIC DNA]</scope>
    <source>
        <strain evidence="2 3">ONT-3</strain>
    </source>
</reference>
<feature type="compositionally biased region" description="Basic and acidic residues" evidence="1">
    <location>
        <begin position="19"/>
        <end position="39"/>
    </location>
</feature>
<dbReference type="Proteomes" id="UP000488956">
    <property type="component" value="Unassembled WGS sequence"/>
</dbReference>
<comment type="caution">
    <text evidence="2">The sequence shown here is derived from an EMBL/GenBank/DDBJ whole genome shotgun (WGS) entry which is preliminary data.</text>
</comment>
<feature type="region of interest" description="Disordered" evidence="1">
    <location>
        <begin position="1"/>
        <end position="211"/>
    </location>
</feature>
<dbReference type="AlphaFoldDB" id="A0A6G0LAF2"/>
<protein>
    <recommendedName>
        <fullName evidence="4">OTU domain-containing protein</fullName>
    </recommendedName>
</protein>
<sequence length="442" mass="48458">MEWEMHRQPVHQQEEEPVDHERQCADGGCKLEKESKTEESTPPYYGTMSPEENNSNLPEDNVEQQAAEGDFDGAGDEKMREVSVEGENVNTQSEAGSSKDEGDEVAFSRAERGRSPTRILRNKGSRGGSRFDAPKQDGHRDGFATGPARTRKSVSPKRTAPAEWEQEGNDQSEGSRKKVKQDGKRSGVTRSLSPRKRGQLSPKKRDKKSHQQYMHQYLLETFQATASKHRRLGGSPVFSSTGDTVENLEARKQAYQVVKEAADGEDTEGHPKETEDSDCVYAGTKPGSDAGEALETWIGILGGTVTDVAANGQCGWLAGYAALYNHGEGVLLPTSETAEAANLFKKEVLNGMIASIVDEVGENPENLEVELEASSISMPPGETHDSRVCALANHYVRQRTKSVQALVSAHFWVRPAHLKGMSIHARETIYVLDVNPDGIARV</sequence>
<feature type="compositionally biased region" description="Basic and acidic residues" evidence="1">
    <location>
        <begin position="132"/>
        <end position="142"/>
    </location>
</feature>
<evidence type="ECO:0008006" key="4">
    <source>
        <dbReference type="Google" id="ProtNLM"/>
    </source>
</evidence>
<organism evidence="2 3">
    <name type="scientific">Phytophthora fragariae</name>
    <dbReference type="NCBI Taxonomy" id="53985"/>
    <lineage>
        <taxon>Eukaryota</taxon>
        <taxon>Sar</taxon>
        <taxon>Stramenopiles</taxon>
        <taxon>Oomycota</taxon>
        <taxon>Peronosporomycetes</taxon>
        <taxon>Peronosporales</taxon>
        <taxon>Peronosporaceae</taxon>
        <taxon>Phytophthora</taxon>
    </lineage>
</organism>
<feature type="compositionally biased region" description="Basic and acidic residues" evidence="1">
    <location>
        <begin position="173"/>
        <end position="185"/>
    </location>
</feature>
<accession>A0A6G0LAF2</accession>
<proteinExistence type="predicted"/>
<feature type="region of interest" description="Disordered" evidence="1">
    <location>
        <begin position="261"/>
        <end position="281"/>
    </location>
</feature>
<evidence type="ECO:0000313" key="2">
    <source>
        <dbReference type="EMBL" id="KAE9113366.1"/>
    </source>
</evidence>
<name>A0A6G0LAF2_9STRA</name>
<evidence type="ECO:0000256" key="1">
    <source>
        <dbReference type="SAM" id="MobiDB-lite"/>
    </source>
</evidence>
<evidence type="ECO:0000313" key="3">
    <source>
        <dbReference type="Proteomes" id="UP000488956"/>
    </source>
</evidence>
<feature type="compositionally biased region" description="Basic residues" evidence="1">
    <location>
        <begin position="193"/>
        <end position="210"/>
    </location>
</feature>
<gene>
    <name evidence="2" type="ORF">PF010_g10100</name>
</gene>